<dbReference type="GeneID" id="107221518"/>
<dbReference type="AlphaFoldDB" id="A0A6J0BN00"/>
<evidence type="ECO:0000313" key="2">
    <source>
        <dbReference type="RefSeq" id="XP_015516009.2"/>
    </source>
</evidence>
<protein>
    <submittedName>
        <fullName evidence="2">Arylalkylamine N-acetyltransferase-like 2 isoform X1</fullName>
    </submittedName>
</protein>
<sequence length="275" mass="30713">MHNLLLFIHLGLRGEHCNRKRMPSYRLWGSTEDGEVEFESLTTETLEDALQMLRDSFFKDESICQGVDLLSEPGAADELIELCRLSAKDGVSVVAVEVCTGRVVGVSFNKIQTLAVPGVKGFFETFAENCKCDSSRALTDFMVDVDSRLNLFEHYNVDTLLEVMFLGTAISHRRRRIGELIVAASIELGKQLKAGKDVKTPVEIHGVESIANKDAVPKLCSLICSSLYSYKICKNLGFDTLVTVSFADYEFKGKKYIERIRDNKQKSASLVAKRL</sequence>
<proteinExistence type="predicted"/>
<organism evidence="2">
    <name type="scientific">Neodiprion lecontei</name>
    <name type="common">Redheaded pine sawfly</name>
    <dbReference type="NCBI Taxonomy" id="441921"/>
    <lineage>
        <taxon>Eukaryota</taxon>
        <taxon>Metazoa</taxon>
        <taxon>Ecdysozoa</taxon>
        <taxon>Arthropoda</taxon>
        <taxon>Hexapoda</taxon>
        <taxon>Insecta</taxon>
        <taxon>Pterygota</taxon>
        <taxon>Neoptera</taxon>
        <taxon>Endopterygota</taxon>
        <taxon>Hymenoptera</taxon>
        <taxon>Tenthredinoidea</taxon>
        <taxon>Diprionidae</taxon>
        <taxon>Diprioninae</taxon>
        <taxon>Neodiprion</taxon>
    </lineage>
</organism>
<gene>
    <name evidence="2" type="primary">LOC107221518</name>
</gene>
<dbReference type="Proteomes" id="UP000829291">
    <property type="component" value="Chromosome 4"/>
</dbReference>
<keyword evidence="1" id="KW-1185">Reference proteome</keyword>
<dbReference type="KEGG" id="nlo:107221518"/>
<dbReference type="Gene3D" id="3.40.630.30">
    <property type="match status" value="1"/>
</dbReference>
<dbReference type="PANTHER" id="PTHR20905">
    <property type="entry name" value="N-ACETYLTRANSFERASE-RELATED"/>
    <property type="match status" value="1"/>
</dbReference>
<dbReference type="GO" id="GO:0008080">
    <property type="term" value="F:N-acetyltransferase activity"/>
    <property type="evidence" value="ECO:0007669"/>
    <property type="project" value="TreeGrafter"/>
</dbReference>
<accession>A0A6J0BN00</accession>
<dbReference type="InParanoid" id="A0A6J0BN00"/>
<name>A0A6J0BN00_NEOLC</name>
<evidence type="ECO:0000313" key="1">
    <source>
        <dbReference type="Proteomes" id="UP000829291"/>
    </source>
</evidence>
<dbReference type="PANTHER" id="PTHR20905:SF28">
    <property type="entry name" value="GH28833P-RELATED"/>
    <property type="match status" value="1"/>
</dbReference>
<reference evidence="2" key="1">
    <citation type="submission" date="2025-08" db="UniProtKB">
        <authorList>
            <consortium name="RefSeq"/>
        </authorList>
    </citation>
    <scope>IDENTIFICATION</scope>
    <source>
        <tissue evidence="2">Thorax and Abdomen</tissue>
    </source>
</reference>
<dbReference type="RefSeq" id="XP_015516009.2">
    <property type="nucleotide sequence ID" value="XM_015660523.2"/>
</dbReference>
<dbReference type="OrthoDB" id="8191594at2759"/>